<reference evidence="2" key="1">
    <citation type="submission" date="2016-10" db="EMBL/GenBank/DDBJ databases">
        <authorList>
            <person name="Varghese N."/>
            <person name="Submissions S."/>
        </authorList>
    </citation>
    <scope>NUCLEOTIDE SEQUENCE [LARGE SCALE GENOMIC DNA]</scope>
    <source>
        <strain evidence="2">DSM 8987</strain>
    </source>
</reference>
<sequence length="219" mass="24231">MNASATSTAKSICRFMSQQVALAVVGSLIVLLGVGLRPQNSWAASTGQDGRKPFIVVQVQNRTGQPGWENHLIAYGIRNIVNDEFYRSGRYVPIEDDPEMLRQIDRFIAATWQNDNMPEDIQEPTVASDTQVRVFIDRFKTSRTRSIGLLAAAKTTLQVGVRIELREAGQPLRVFEGSGKGVTKSLGILFEIRQDKVHFNETTVGQATQKAIEDALANL</sequence>
<organism evidence="1 2">
    <name type="scientific">Desulfuromonas thiophila</name>
    <dbReference type="NCBI Taxonomy" id="57664"/>
    <lineage>
        <taxon>Bacteria</taxon>
        <taxon>Pseudomonadati</taxon>
        <taxon>Thermodesulfobacteriota</taxon>
        <taxon>Desulfuromonadia</taxon>
        <taxon>Desulfuromonadales</taxon>
        <taxon>Desulfuromonadaceae</taxon>
        <taxon>Desulfuromonas</taxon>
    </lineage>
</organism>
<dbReference type="AlphaFoldDB" id="A0A1G7CGD6"/>
<name>A0A1G7CGD6_9BACT</name>
<gene>
    <name evidence="1" type="ORF">SAMN05661003_10980</name>
</gene>
<evidence type="ECO:0008006" key="3">
    <source>
        <dbReference type="Google" id="ProtNLM"/>
    </source>
</evidence>
<dbReference type="Proteomes" id="UP000243205">
    <property type="component" value="Unassembled WGS sequence"/>
</dbReference>
<evidence type="ECO:0000313" key="2">
    <source>
        <dbReference type="Proteomes" id="UP000243205"/>
    </source>
</evidence>
<dbReference type="EMBL" id="FNAQ01000009">
    <property type="protein sequence ID" value="SDE38331.1"/>
    <property type="molecule type" value="Genomic_DNA"/>
</dbReference>
<accession>A0A1G7CGD6</accession>
<evidence type="ECO:0000313" key="1">
    <source>
        <dbReference type="EMBL" id="SDE38331.1"/>
    </source>
</evidence>
<protein>
    <recommendedName>
        <fullName evidence="3">Penicillin-binding protein activator LpoB</fullName>
    </recommendedName>
</protein>
<keyword evidence="2" id="KW-1185">Reference proteome</keyword>
<proteinExistence type="predicted"/>
<dbReference type="STRING" id="57664.SAMN05661003_10980"/>